<dbReference type="RefSeq" id="WP_126545732.1">
    <property type="nucleotide sequence ID" value="NZ_RXRX01000010.1"/>
</dbReference>
<sequence length="226" mass="26076">MKALALFGSTARYEREIDSDIDLLGVYDKATIHCSSESIVNLYLYPEEIIIKKMVSGDLFALHLVKEAIPIYGAEYFKEIFSNFRYKKDYSYEIGTALFIGNILIKNYASIINKAIVNKKLAWCLRTVVIAISAEEKKPVFSKKYISEYLKLKNLNANEVLYLINTKRIKYALQKESLEKYYFFFDEISRRYHVNGNYYSDPLVLDILSKVGLISPISKGQSEAYS</sequence>
<dbReference type="Gene3D" id="3.30.460.10">
    <property type="entry name" value="Beta Polymerase, domain 2"/>
    <property type="match status" value="1"/>
</dbReference>
<name>A0ABY0ARC6_9ENTR</name>
<accession>A0ABY0ARC6</accession>
<evidence type="ECO:0008006" key="3">
    <source>
        <dbReference type="Google" id="ProtNLM"/>
    </source>
</evidence>
<organism evidence="1 2">
    <name type="scientific">Enterobacter quasimori</name>
    <dbReference type="NCBI Taxonomy" id="2838947"/>
    <lineage>
        <taxon>Bacteria</taxon>
        <taxon>Pseudomonadati</taxon>
        <taxon>Pseudomonadota</taxon>
        <taxon>Gammaproteobacteria</taxon>
        <taxon>Enterobacterales</taxon>
        <taxon>Enterobacteriaceae</taxon>
        <taxon>Enterobacter</taxon>
    </lineage>
</organism>
<evidence type="ECO:0000313" key="1">
    <source>
        <dbReference type="EMBL" id="RTN22523.1"/>
    </source>
</evidence>
<evidence type="ECO:0000313" key="2">
    <source>
        <dbReference type="Proteomes" id="UP000278241"/>
    </source>
</evidence>
<proteinExistence type="predicted"/>
<dbReference type="InterPro" id="IPR043519">
    <property type="entry name" value="NT_sf"/>
</dbReference>
<gene>
    <name evidence="1" type="ORF">EKN94_16395</name>
</gene>
<dbReference type="SUPFAM" id="SSF81301">
    <property type="entry name" value="Nucleotidyltransferase"/>
    <property type="match status" value="1"/>
</dbReference>
<protein>
    <recommendedName>
        <fullName evidence="3">Polymerase nucleotidyl transferase domain-containing protein</fullName>
    </recommendedName>
</protein>
<dbReference type="Proteomes" id="UP000278241">
    <property type="component" value="Unassembled WGS sequence"/>
</dbReference>
<keyword evidence="2" id="KW-1185">Reference proteome</keyword>
<reference evidence="1 2" key="1">
    <citation type="submission" date="2018-12" db="EMBL/GenBank/DDBJ databases">
        <title>The Batch Genome Submission of Enterobacter spp. strains.</title>
        <authorList>
            <person name="Wei L."/>
            <person name="Wu W."/>
            <person name="Lin J."/>
            <person name="Zhang X."/>
            <person name="Feng Y."/>
            <person name="Zong Z."/>
        </authorList>
    </citation>
    <scope>NUCLEOTIDE SEQUENCE [LARGE SCALE GENOMIC DNA]</scope>
    <source>
        <strain evidence="1 2">WCHEM090044</strain>
    </source>
</reference>
<comment type="caution">
    <text evidence="1">The sequence shown here is derived from an EMBL/GenBank/DDBJ whole genome shotgun (WGS) entry which is preliminary data.</text>
</comment>
<dbReference type="EMBL" id="RXRX01000010">
    <property type="protein sequence ID" value="RTN22523.1"/>
    <property type="molecule type" value="Genomic_DNA"/>
</dbReference>